<keyword evidence="4 8" id="KW-0460">Magnesium</keyword>
<keyword evidence="2 8" id="KW-0479">Metal-binding</keyword>
<keyword evidence="1 6" id="KW-0963">Cytoplasm</keyword>
<accession>A0A917ZSS9</accession>
<feature type="binding site" evidence="7">
    <location>
        <begin position="315"/>
        <end position="319"/>
    </location>
    <ligand>
        <name>GTP</name>
        <dbReference type="ChEBI" id="CHEBI:37565"/>
    </ligand>
</feature>
<dbReference type="Gene3D" id="3.40.50.11060">
    <property type="entry name" value="GTPase HflX, N-terminal domain"/>
    <property type="match status" value="1"/>
</dbReference>
<dbReference type="GO" id="GO:0003924">
    <property type="term" value="F:GTPase activity"/>
    <property type="evidence" value="ECO:0007669"/>
    <property type="project" value="UniProtKB-UniRule"/>
</dbReference>
<feature type="region of interest" description="Disordered" evidence="10">
    <location>
        <begin position="221"/>
        <end position="243"/>
    </location>
</feature>
<feature type="compositionally biased region" description="Gly residues" evidence="10">
    <location>
        <begin position="224"/>
        <end position="237"/>
    </location>
</feature>
<reference evidence="12" key="1">
    <citation type="journal article" date="2014" name="Int. J. Syst. Evol. Microbiol.">
        <title>Complete genome sequence of Corynebacterium casei LMG S-19264T (=DSM 44701T), isolated from a smear-ripened cheese.</title>
        <authorList>
            <consortium name="US DOE Joint Genome Institute (JGI-PGF)"/>
            <person name="Walter F."/>
            <person name="Albersmeier A."/>
            <person name="Kalinowski J."/>
            <person name="Ruckert C."/>
        </authorList>
    </citation>
    <scope>NUCLEOTIDE SEQUENCE</scope>
    <source>
        <strain evidence="12">CGMCC 4.7201</strain>
    </source>
</reference>
<evidence type="ECO:0000313" key="13">
    <source>
        <dbReference type="Proteomes" id="UP000641932"/>
    </source>
</evidence>
<feature type="binding site" evidence="7">
    <location>
        <begin position="427"/>
        <end position="429"/>
    </location>
    <ligand>
        <name>GTP</name>
        <dbReference type="ChEBI" id="CHEBI:37565"/>
    </ligand>
</feature>
<evidence type="ECO:0000256" key="6">
    <source>
        <dbReference type="HAMAP-Rule" id="MF_00900"/>
    </source>
</evidence>
<dbReference type="InterPro" id="IPR025121">
    <property type="entry name" value="GTPase_HflX_N"/>
</dbReference>
<dbReference type="GO" id="GO:0005525">
    <property type="term" value="F:GTP binding"/>
    <property type="evidence" value="ECO:0007669"/>
    <property type="project" value="UniProtKB-UniRule"/>
</dbReference>
<keyword evidence="5 6" id="KW-0342">GTP-binding</keyword>
<dbReference type="InterPro" id="IPR032305">
    <property type="entry name" value="GTP-bd_M"/>
</dbReference>
<feature type="region of interest" description="Disordered" evidence="10">
    <location>
        <begin position="1"/>
        <end position="27"/>
    </location>
</feature>
<dbReference type="EMBL" id="BMMS01000016">
    <property type="protein sequence ID" value="GGO91471.1"/>
    <property type="molecule type" value="Genomic_DNA"/>
</dbReference>
<evidence type="ECO:0000256" key="8">
    <source>
        <dbReference type="PIRSR" id="PIRSR006809-2"/>
    </source>
</evidence>
<feature type="binding site" evidence="7">
    <location>
        <begin position="290"/>
        <end position="297"/>
    </location>
    <ligand>
        <name>GTP</name>
        <dbReference type="ChEBI" id="CHEBI:37565"/>
    </ligand>
</feature>
<dbReference type="Gene3D" id="6.10.250.2860">
    <property type="match status" value="1"/>
</dbReference>
<comment type="cofactor">
    <cofactor evidence="8">
        <name>Mg(2+)</name>
        <dbReference type="ChEBI" id="CHEBI:18420"/>
    </cofactor>
</comment>
<dbReference type="InterPro" id="IPR016496">
    <property type="entry name" value="GTPase_HflX"/>
</dbReference>
<name>A0A917ZSS9_9ACTN</name>
<evidence type="ECO:0000256" key="9">
    <source>
        <dbReference type="SAM" id="Coils"/>
    </source>
</evidence>
<dbReference type="Pfam" id="PF16360">
    <property type="entry name" value="GTP-bdg_M"/>
    <property type="match status" value="1"/>
</dbReference>
<dbReference type="InterPro" id="IPR042108">
    <property type="entry name" value="GTPase_HflX_N_sf"/>
</dbReference>
<comment type="function">
    <text evidence="6">GTPase that associates with the 50S ribosomal subunit and may have a role during protein synthesis or ribosome biogenesis.</text>
</comment>
<dbReference type="FunFam" id="3.40.50.11060:FF:000001">
    <property type="entry name" value="GTPase HflX"/>
    <property type="match status" value="1"/>
</dbReference>
<feature type="coiled-coil region" evidence="9">
    <location>
        <begin position="243"/>
        <end position="270"/>
    </location>
</feature>
<evidence type="ECO:0000256" key="10">
    <source>
        <dbReference type="SAM" id="MobiDB-lite"/>
    </source>
</evidence>
<feature type="compositionally biased region" description="Polar residues" evidence="10">
    <location>
        <begin position="1"/>
        <end position="14"/>
    </location>
</feature>
<comment type="caution">
    <text evidence="12">The sequence shown here is derived from an EMBL/GenBank/DDBJ whole genome shotgun (WGS) entry which is preliminary data.</text>
</comment>
<dbReference type="PANTHER" id="PTHR10229:SF0">
    <property type="entry name" value="GTP-BINDING PROTEIN 6-RELATED"/>
    <property type="match status" value="1"/>
</dbReference>
<dbReference type="PRINTS" id="PR00326">
    <property type="entry name" value="GTP1OBG"/>
</dbReference>
<dbReference type="GO" id="GO:0043022">
    <property type="term" value="F:ribosome binding"/>
    <property type="evidence" value="ECO:0007669"/>
    <property type="project" value="TreeGrafter"/>
</dbReference>
<dbReference type="PANTHER" id="PTHR10229">
    <property type="entry name" value="GTP-BINDING PROTEIN HFLX"/>
    <property type="match status" value="1"/>
</dbReference>
<organism evidence="12 13">
    <name type="scientific">Wenjunlia tyrosinilytica</name>
    <dbReference type="NCBI Taxonomy" id="1544741"/>
    <lineage>
        <taxon>Bacteria</taxon>
        <taxon>Bacillati</taxon>
        <taxon>Actinomycetota</taxon>
        <taxon>Actinomycetes</taxon>
        <taxon>Kitasatosporales</taxon>
        <taxon>Streptomycetaceae</taxon>
        <taxon>Wenjunlia</taxon>
    </lineage>
</organism>
<dbReference type="GO" id="GO:0046872">
    <property type="term" value="F:metal ion binding"/>
    <property type="evidence" value="ECO:0007669"/>
    <property type="project" value="UniProtKB-KW"/>
</dbReference>
<feature type="binding site" evidence="7">
    <location>
        <begin position="337"/>
        <end position="340"/>
    </location>
    <ligand>
        <name>GTP</name>
        <dbReference type="ChEBI" id="CHEBI:37565"/>
    </ligand>
</feature>
<comment type="subcellular location">
    <subcellularLocation>
        <location evidence="6">Cytoplasm</location>
    </subcellularLocation>
    <text evidence="6">May associate with membranes.</text>
</comment>
<dbReference type="AlphaFoldDB" id="A0A917ZSS9"/>
<evidence type="ECO:0000256" key="1">
    <source>
        <dbReference type="ARBA" id="ARBA00022490"/>
    </source>
</evidence>
<comment type="subunit">
    <text evidence="6">Monomer. Associates with the 50S ribosomal subunit.</text>
</comment>
<dbReference type="InterPro" id="IPR030394">
    <property type="entry name" value="G_HFLX_dom"/>
</dbReference>
<proteinExistence type="inferred from homology"/>
<dbReference type="PIRSF" id="PIRSF006809">
    <property type="entry name" value="GTP-binding_hflX_prd"/>
    <property type="match status" value="1"/>
</dbReference>
<sequence length="506" mass="55178">MTSAFHDSHSSSNDGAAADERRGRLPEDLRAEALMDEELAYADADDRDGDQYDRTDRAALRRVAGLSTELEDITEVEYRRLRLERVVLVGVWTSGTAEEAENSLAELAALAETAGSEVLEGVIQRRDKPDPATYIGSGKAQELRDIVSATGADTVVCDGELTPGQLIHLEDVVKVKVVDRTALILDIFAQHAKSREGKAQVSLAQMQYMLPRLRGWGQSLSRQMGGGGSGSSGGGMATRGPGETKIETDRRRINEKMARLRKEIAAMKTGRDLKRQERKRNKVPSVAIAGYTNAGKSSLLNRLTGAGVLVENALFATLDPTVRRAQTPTGRLYTLADTVGFVRHLPHHLVEAFRSTMEEVADADLILHVVDGAHAEPEAQLAAVREVFRDVGAIDVPEIVVVNKADAADPEVLRRLLRQESHAIVVSARTGRGIEELRALIDAELPRPSILVEALVPFTRGDLVSKLHADGELLHEEHTPQGTRIKAMVHELLAAELEPFTLAVQR</sequence>
<dbReference type="InterPro" id="IPR006073">
    <property type="entry name" value="GTP-bd"/>
</dbReference>
<dbReference type="Pfam" id="PF01926">
    <property type="entry name" value="MMR_HSR1"/>
    <property type="match status" value="1"/>
</dbReference>
<dbReference type="Pfam" id="PF13167">
    <property type="entry name" value="GTP-bdg_N"/>
    <property type="match status" value="1"/>
</dbReference>
<dbReference type="CDD" id="cd01878">
    <property type="entry name" value="HflX"/>
    <property type="match status" value="1"/>
</dbReference>
<feature type="domain" description="Hflx-type G" evidence="11">
    <location>
        <begin position="284"/>
        <end position="449"/>
    </location>
</feature>
<protein>
    <recommendedName>
        <fullName evidence="6">GTPase HflX</fullName>
    </recommendedName>
    <alternativeName>
        <fullName evidence="6">GTP-binding protein HflX</fullName>
    </alternativeName>
</protein>
<dbReference type="GO" id="GO:0005737">
    <property type="term" value="C:cytoplasm"/>
    <property type="evidence" value="ECO:0007669"/>
    <property type="project" value="UniProtKB-SubCell"/>
</dbReference>
<evidence type="ECO:0000313" key="12">
    <source>
        <dbReference type="EMBL" id="GGO91471.1"/>
    </source>
</evidence>
<dbReference type="PROSITE" id="PS51705">
    <property type="entry name" value="G_HFLX"/>
    <property type="match status" value="1"/>
</dbReference>
<gene>
    <name evidence="6 12" type="primary">hflX</name>
    <name evidence="12" type="ORF">GCM10012280_39430</name>
</gene>
<dbReference type="Gene3D" id="3.40.50.300">
    <property type="entry name" value="P-loop containing nucleotide triphosphate hydrolases"/>
    <property type="match status" value="1"/>
</dbReference>
<keyword evidence="13" id="KW-1185">Reference proteome</keyword>
<evidence type="ECO:0000256" key="3">
    <source>
        <dbReference type="ARBA" id="ARBA00022741"/>
    </source>
</evidence>
<evidence type="ECO:0000256" key="4">
    <source>
        <dbReference type="ARBA" id="ARBA00022842"/>
    </source>
</evidence>
<dbReference type="InterPro" id="IPR027417">
    <property type="entry name" value="P-loop_NTPase"/>
</dbReference>
<feature type="binding site" evidence="8">
    <location>
        <position position="297"/>
    </location>
    <ligand>
        <name>Mg(2+)</name>
        <dbReference type="ChEBI" id="CHEBI:18420"/>
    </ligand>
</feature>
<feature type="binding site" evidence="8">
    <location>
        <position position="317"/>
    </location>
    <ligand>
        <name>Mg(2+)</name>
        <dbReference type="ChEBI" id="CHEBI:18420"/>
    </ligand>
</feature>
<reference evidence="12" key="2">
    <citation type="submission" date="2020-09" db="EMBL/GenBank/DDBJ databases">
        <authorList>
            <person name="Sun Q."/>
            <person name="Zhou Y."/>
        </authorList>
    </citation>
    <scope>NUCLEOTIDE SEQUENCE</scope>
    <source>
        <strain evidence="12">CGMCC 4.7201</strain>
    </source>
</reference>
<evidence type="ECO:0000256" key="5">
    <source>
        <dbReference type="ARBA" id="ARBA00023134"/>
    </source>
</evidence>
<dbReference type="SUPFAM" id="SSF52540">
    <property type="entry name" value="P-loop containing nucleoside triphosphate hydrolases"/>
    <property type="match status" value="1"/>
</dbReference>
<evidence type="ECO:0000256" key="2">
    <source>
        <dbReference type="ARBA" id="ARBA00022723"/>
    </source>
</evidence>
<comment type="similarity">
    <text evidence="6">Belongs to the TRAFAC class OBG-HflX-like GTPase superfamily. HflX GTPase family.</text>
</comment>
<evidence type="ECO:0000256" key="7">
    <source>
        <dbReference type="PIRSR" id="PIRSR006809-1"/>
    </source>
</evidence>
<keyword evidence="9" id="KW-0175">Coiled coil</keyword>
<dbReference type="RefSeq" id="WP_189133041.1">
    <property type="nucleotide sequence ID" value="NZ_BMMS01000016.1"/>
</dbReference>
<evidence type="ECO:0000259" key="11">
    <source>
        <dbReference type="PROSITE" id="PS51705"/>
    </source>
</evidence>
<dbReference type="Proteomes" id="UP000641932">
    <property type="component" value="Unassembled WGS sequence"/>
</dbReference>
<dbReference type="FunFam" id="3.40.50.300:FF:000690">
    <property type="entry name" value="GTPase HflX"/>
    <property type="match status" value="1"/>
</dbReference>
<feature type="compositionally biased region" description="Basic and acidic residues" evidence="10">
    <location>
        <begin position="18"/>
        <end position="27"/>
    </location>
</feature>
<feature type="binding site" evidence="7">
    <location>
        <begin position="403"/>
        <end position="406"/>
    </location>
    <ligand>
        <name>GTP</name>
        <dbReference type="ChEBI" id="CHEBI:37565"/>
    </ligand>
</feature>
<keyword evidence="3 6" id="KW-0547">Nucleotide-binding</keyword>
<dbReference type="NCBIfam" id="TIGR03156">
    <property type="entry name" value="GTP_HflX"/>
    <property type="match status" value="1"/>
</dbReference>
<dbReference type="HAMAP" id="MF_00900">
    <property type="entry name" value="GTPase_HflX"/>
    <property type="match status" value="1"/>
</dbReference>